<dbReference type="GO" id="GO:0004132">
    <property type="term" value="F:dCMP deaminase activity"/>
    <property type="evidence" value="ECO:0007669"/>
    <property type="project" value="InterPro"/>
</dbReference>
<accession>A0A9D1ANY9</accession>
<gene>
    <name evidence="5" type="ORF">IAB89_10600</name>
</gene>
<dbReference type="GO" id="GO:0006220">
    <property type="term" value="P:pyrimidine nucleotide metabolic process"/>
    <property type="evidence" value="ECO:0007669"/>
    <property type="project" value="InterPro"/>
</dbReference>
<name>A0A9D1ANY9_9FIRM</name>
<dbReference type="Gene3D" id="3.40.140.10">
    <property type="entry name" value="Cytidine Deaminase, domain 2"/>
    <property type="match status" value="1"/>
</dbReference>
<dbReference type="PANTHER" id="PTHR11086:SF18">
    <property type="entry name" value="DEOXYCYTIDYLATE DEAMINASE"/>
    <property type="match status" value="1"/>
</dbReference>
<dbReference type="Proteomes" id="UP000824242">
    <property type="component" value="Unassembled WGS sequence"/>
</dbReference>
<feature type="domain" description="CMP/dCMP-type deaminase" evidence="4">
    <location>
        <begin position="5"/>
        <end position="157"/>
    </location>
</feature>
<dbReference type="PROSITE" id="PS51747">
    <property type="entry name" value="CYT_DCMP_DEAMINASES_2"/>
    <property type="match status" value="1"/>
</dbReference>
<feature type="active site" description="Proton donor" evidence="2">
    <location>
        <position position="81"/>
    </location>
</feature>
<dbReference type="EMBL" id="DVGZ01000112">
    <property type="protein sequence ID" value="HIR48081.1"/>
    <property type="molecule type" value="Genomic_DNA"/>
</dbReference>
<dbReference type="InterPro" id="IPR016193">
    <property type="entry name" value="Cytidine_deaminase-like"/>
</dbReference>
<dbReference type="SUPFAM" id="SSF53927">
    <property type="entry name" value="Cytidine deaminase-like"/>
    <property type="match status" value="1"/>
</dbReference>
<evidence type="ECO:0000313" key="6">
    <source>
        <dbReference type="Proteomes" id="UP000824242"/>
    </source>
</evidence>
<feature type="binding site" evidence="3">
    <location>
        <position position="117"/>
    </location>
    <ligand>
        <name>Zn(2+)</name>
        <dbReference type="ChEBI" id="CHEBI:29105"/>
        <note>catalytic</note>
    </ligand>
</feature>
<dbReference type="GO" id="GO:0005737">
    <property type="term" value="C:cytoplasm"/>
    <property type="evidence" value="ECO:0007669"/>
    <property type="project" value="TreeGrafter"/>
</dbReference>
<evidence type="ECO:0000259" key="4">
    <source>
        <dbReference type="PROSITE" id="PS51747"/>
    </source>
</evidence>
<reference evidence="5" key="1">
    <citation type="submission" date="2020-10" db="EMBL/GenBank/DDBJ databases">
        <authorList>
            <person name="Gilroy R."/>
        </authorList>
    </citation>
    <scope>NUCLEOTIDE SEQUENCE</scope>
    <source>
        <strain evidence="5">ChiSxjej1B13-7958</strain>
    </source>
</reference>
<feature type="binding site" evidence="3">
    <location>
        <position position="120"/>
    </location>
    <ligand>
        <name>Zn(2+)</name>
        <dbReference type="ChEBI" id="CHEBI:29105"/>
        <note>catalytic</note>
    </ligand>
</feature>
<comment type="cofactor">
    <cofactor evidence="3">
        <name>Zn(2+)</name>
        <dbReference type="ChEBI" id="CHEBI:29105"/>
    </cofactor>
</comment>
<evidence type="ECO:0000256" key="2">
    <source>
        <dbReference type="PIRSR" id="PIRSR006019-1"/>
    </source>
</evidence>
<dbReference type="AlphaFoldDB" id="A0A9D1ANY9"/>
<keyword evidence="1" id="KW-0378">Hydrolase</keyword>
<organism evidence="5 6">
    <name type="scientific">Candidatus Caccousia avicola</name>
    <dbReference type="NCBI Taxonomy" id="2840721"/>
    <lineage>
        <taxon>Bacteria</taxon>
        <taxon>Bacillati</taxon>
        <taxon>Bacillota</taxon>
        <taxon>Clostridia</taxon>
        <taxon>Eubacteriales</taxon>
        <taxon>Oscillospiraceae</taxon>
        <taxon>Oscillospiraceae incertae sedis</taxon>
        <taxon>Candidatus Caccousia</taxon>
    </lineage>
</organism>
<dbReference type="InterPro" id="IPR016473">
    <property type="entry name" value="dCMP_deaminase"/>
</dbReference>
<dbReference type="PANTHER" id="PTHR11086">
    <property type="entry name" value="DEOXYCYTIDYLATE DEAMINASE-RELATED"/>
    <property type="match status" value="1"/>
</dbReference>
<dbReference type="GO" id="GO:0008270">
    <property type="term" value="F:zinc ion binding"/>
    <property type="evidence" value="ECO:0007669"/>
    <property type="project" value="InterPro"/>
</dbReference>
<dbReference type="InterPro" id="IPR002125">
    <property type="entry name" value="CMP_dCMP_dom"/>
</dbReference>
<keyword evidence="3" id="KW-0862">Zinc</keyword>
<evidence type="ECO:0000313" key="5">
    <source>
        <dbReference type="EMBL" id="HIR48081.1"/>
    </source>
</evidence>
<reference evidence="5" key="2">
    <citation type="journal article" date="2021" name="PeerJ">
        <title>Extensive microbial diversity within the chicken gut microbiome revealed by metagenomics and culture.</title>
        <authorList>
            <person name="Gilroy R."/>
            <person name="Ravi A."/>
            <person name="Getino M."/>
            <person name="Pursley I."/>
            <person name="Horton D.L."/>
            <person name="Alikhan N.F."/>
            <person name="Baker D."/>
            <person name="Gharbi K."/>
            <person name="Hall N."/>
            <person name="Watson M."/>
            <person name="Adriaenssens E.M."/>
            <person name="Foster-Nyarko E."/>
            <person name="Jarju S."/>
            <person name="Secka A."/>
            <person name="Antonio M."/>
            <person name="Oren A."/>
            <person name="Chaudhuri R.R."/>
            <person name="La Ragione R."/>
            <person name="Hildebrand F."/>
            <person name="Pallen M.J."/>
        </authorList>
    </citation>
    <scope>NUCLEOTIDE SEQUENCE</scope>
    <source>
        <strain evidence="5">ChiSxjej1B13-7958</strain>
    </source>
</reference>
<dbReference type="Pfam" id="PF00383">
    <property type="entry name" value="dCMP_cyt_deam_1"/>
    <property type="match status" value="1"/>
</dbReference>
<protein>
    <submittedName>
        <fullName evidence="5">Cytidine deaminase</fullName>
    </submittedName>
</protein>
<proteinExistence type="predicted"/>
<evidence type="ECO:0000256" key="3">
    <source>
        <dbReference type="PIRSR" id="PIRSR006019-2"/>
    </source>
</evidence>
<dbReference type="InterPro" id="IPR015517">
    <property type="entry name" value="dCMP_deaminase-rel"/>
</dbReference>
<sequence>MIRTDKENYYLDIAETVLERGTCLRRNYGAIIVCNDEIVSSGYNGAPRGRANCIDCGVCIREKLGIPRGERYEVCRSVHAEANAIISASRKEMLGATLYLVGRDARTGEYVEHASSCSMCKRMVINAGITRVVIRDTKTEYRVVEVKDWIEHDESMEGLFGY</sequence>
<keyword evidence="3" id="KW-0479">Metal-binding</keyword>
<comment type="caution">
    <text evidence="5">The sequence shown here is derived from an EMBL/GenBank/DDBJ whole genome shotgun (WGS) entry which is preliminary data.</text>
</comment>
<feature type="binding site" evidence="3">
    <location>
        <position position="79"/>
    </location>
    <ligand>
        <name>Zn(2+)</name>
        <dbReference type="ChEBI" id="CHEBI:29105"/>
        <note>catalytic</note>
    </ligand>
</feature>
<dbReference type="PIRSF" id="PIRSF006019">
    <property type="entry name" value="dCMP_deaminase"/>
    <property type="match status" value="1"/>
</dbReference>
<evidence type="ECO:0000256" key="1">
    <source>
        <dbReference type="ARBA" id="ARBA00022801"/>
    </source>
</evidence>